<dbReference type="SUPFAM" id="SSF51735">
    <property type="entry name" value="NAD(P)-binding Rossmann-fold domains"/>
    <property type="match status" value="2"/>
</dbReference>
<reference evidence="5 6" key="1">
    <citation type="submission" date="2016-12" db="EMBL/GenBank/DDBJ databases">
        <authorList>
            <person name="Song W.-J."/>
            <person name="Kurnit D.M."/>
        </authorList>
    </citation>
    <scope>NUCLEOTIDE SEQUENCE [LARGE SCALE GENOMIC DNA]</scope>
    <source>
        <strain evidence="5 6">DSM 11393</strain>
    </source>
</reference>
<dbReference type="Pfam" id="PF02080">
    <property type="entry name" value="TrkA_C"/>
    <property type="match status" value="2"/>
</dbReference>
<evidence type="ECO:0000313" key="6">
    <source>
        <dbReference type="Proteomes" id="UP000186469"/>
    </source>
</evidence>
<keyword evidence="2" id="KW-1133">Transmembrane helix</keyword>
<dbReference type="Pfam" id="PF02254">
    <property type="entry name" value="TrkA_N"/>
    <property type="match status" value="2"/>
</dbReference>
<keyword evidence="2" id="KW-0472">Membrane</keyword>
<name>A0A1M7RSY6_9BACT</name>
<dbReference type="InterPro" id="IPR006037">
    <property type="entry name" value="RCK_C"/>
</dbReference>
<organism evidence="5 6">
    <name type="scientific">Desulfovibrio litoralis DSM 11393</name>
    <dbReference type="NCBI Taxonomy" id="1121455"/>
    <lineage>
        <taxon>Bacteria</taxon>
        <taxon>Pseudomonadati</taxon>
        <taxon>Thermodesulfobacteriota</taxon>
        <taxon>Desulfovibrionia</taxon>
        <taxon>Desulfovibrionales</taxon>
        <taxon>Desulfovibrionaceae</taxon>
        <taxon>Desulfovibrio</taxon>
    </lineage>
</organism>
<keyword evidence="6" id="KW-1185">Reference proteome</keyword>
<dbReference type="OrthoDB" id="9799090at2"/>
<dbReference type="PROSITE" id="PS51201">
    <property type="entry name" value="RCK_N"/>
    <property type="match status" value="1"/>
</dbReference>
<dbReference type="EMBL" id="FRDI01000002">
    <property type="protein sequence ID" value="SHN49405.1"/>
    <property type="molecule type" value="Genomic_DNA"/>
</dbReference>
<dbReference type="AlphaFoldDB" id="A0A1M7RSY6"/>
<dbReference type="Gene3D" id="3.30.70.1450">
    <property type="entry name" value="Regulator of K+ conductance, C-terminal domain"/>
    <property type="match status" value="2"/>
</dbReference>
<evidence type="ECO:0000259" key="3">
    <source>
        <dbReference type="PROSITE" id="PS51201"/>
    </source>
</evidence>
<feature type="domain" description="RCK C-terminal" evidence="4">
    <location>
        <begin position="485"/>
        <end position="567"/>
    </location>
</feature>
<feature type="transmembrane region" description="Helical" evidence="2">
    <location>
        <begin position="59"/>
        <end position="77"/>
    </location>
</feature>
<feature type="transmembrane region" description="Helical" evidence="2">
    <location>
        <begin position="84"/>
        <end position="110"/>
    </location>
</feature>
<dbReference type="InterPro" id="IPR013099">
    <property type="entry name" value="K_chnl_dom"/>
</dbReference>
<dbReference type="PANTHER" id="PTHR43833:SF9">
    <property type="entry name" value="POTASSIUM CHANNEL PROTEIN YUGO-RELATED"/>
    <property type="match status" value="1"/>
</dbReference>
<dbReference type="InterPro" id="IPR036721">
    <property type="entry name" value="RCK_C_sf"/>
</dbReference>
<dbReference type="SUPFAM" id="SSF81324">
    <property type="entry name" value="Voltage-gated potassium channels"/>
    <property type="match status" value="1"/>
</dbReference>
<keyword evidence="2" id="KW-0812">Transmembrane</keyword>
<dbReference type="Proteomes" id="UP000186469">
    <property type="component" value="Unassembled WGS sequence"/>
</dbReference>
<evidence type="ECO:0000256" key="2">
    <source>
        <dbReference type="SAM" id="Phobius"/>
    </source>
</evidence>
<dbReference type="InterPro" id="IPR036291">
    <property type="entry name" value="NAD(P)-bd_dom_sf"/>
</dbReference>
<dbReference type="Pfam" id="PF07885">
    <property type="entry name" value="Ion_trans_2"/>
    <property type="match status" value="1"/>
</dbReference>
<dbReference type="InterPro" id="IPR050721">
    <property type="entry name" value="Trk_Ktr_HKT_K-transport"/>
</dbReference>
<dbReference type="GO" id="GO:0006813">
    <property type="term" value="P:potassium ion transport"/>
    <property type="evidence" value="ECO:0007669"/>
    <property type="project" value="InterPro"/>
</dbReference>
<dbReference type="STRING" id="1121455.SAMN02745728_00130"/>
<dbReference type="PANTHER" id="PTHR43833">
    <property type="entry name" value="POTASSIUM CHANNEL PROTEIN 2-RELATED-RELATED"/>
    <property type="match status" value="1"/>
</dbReference>
<sequence>MKFIMSQIPIYLKSNVKNKWNVKFLIAFSALLLGQIILYSYLFHVIMEYEGKEHSTLSGLYWTLTVMSTLGFGDITFSSDLGRGFTLVVLFSGIIFFMLMLPFTFIRFIYQPWIEEKNRTRVPTSVSESLCDHVIVAGYNMVAENIIERLIQYNIEYIILVPDSDLALSLIDKGYNVVLGEFDDIRTYHKTGAIRSLMVIALCDDLKNTNIASTVRELSQTIPILSSVESEDSIDILELAGSSYVYHFIKILGESFAKRSIVSGVKANIIGSFNELCIAEISAKHSKIDGLTIAKSHFREKSNLNIVGIWQNNKLILPKPDFLITPNSNLLVSGSEENILTWVNNQQNTENNSNKQAHAIILGGGRVGKEIARCFQDQNIDFKVIEKSKQNIIENDPRYILGSAADINILEKGGIKTAQSVLITTHSDDLNIYLTIYCRKLRPDVQIISRATLERNANSLYAAGANVVMVHSSIAANIVLNLLSPGKVTMLTEGLDIFKVEAHPDLIKTTIKNSLIRETTDCNIVAIKTKEGLKINPSPSYLIKPGDELILLGTEEAEKKFTDKYGFKN</sequence>
<feature type="domain" description="RCK N-terminal" evidence="3">
    <location>
        <begin position="356"/>
        <end position="470"/>
    </location>
</feature>
<accession>A0A1M7RSY6</accession>
<dbReference type="GO" id="GO:0005886">
    <property type="term" value="C:plasma membrane"/>
    <property type="evidence" value="ECO:0007669"/>
    <property type="project" value="UniProtKB-SubCell"/>
</dbReference>
<dbReference type="GO" id="GO:0008324">
    <property type="term" value="F:monoatomic cation transmembrane transporter activity"/>
    <property type="evidence" value="ECO:0007669"/>
    <property type="project" value="InterPro"/>
</dbReference>
<evidence type="ECO:0000256" key="1">
    <source>
        <dbReference type="ARBA" id="ARBA00004651"/>
    </source>
</evidence>
<proteinExistence type="predicted"/>
<gene>
    <name evidence="5" type="ORF">SAMN02745728_00130</name>
</gene>
<dbReference type="Gene3D" id="1.10.287.70">
    <property type="match status" value="1"/>
</dbReference>
<evidence type="ECO:0000259" key="4">
    <source>
        <dbReference type="PROSITE" id="PS51202"/>
    </source>
</evidence>
<dbReference type="RefSeq" id="WP_072695458.1">
    <property type="nucleotide sequence ID" value="NZ_FRDI01000002.1"/>
</dbReference>
<dbReference type="InterPro" id="IPR003148">
    <property type="entry name" value="RCK_N"/>
</dbReference>
<dbReference type="Gene3D" id="3.40.50.720">
    <property type="entry name" value="NAD(P)-binding Rossmann-like Domain"/>
    <property type="match status" value="2"/>
</dbReference>
<comment type="subcellular location">
    <subcellularLocation>
        <location evidence="1">Cell membrane</location>
        <topology evidence="1">Multi-pass membrane protein</topology>
    </subcellularLocation>
</comment>
<feature type="transmembrane region" description="Helical" evidence="2">
    <location>
        <begin position="21"/>
        <end position="47"/>
    </location>
</feature>
<dbReference type="PROSITE" id="PS51202">
    <property type="entry name" value="RCK_C"/>
    <property type="match status" value="2"/>
</dbReference>
<protein>
    <submittedName>
        <fullName evidence="5">Trk K+ transport system, NAD-binding component</fullName>
    </submittedName>
</protein>
<feature type="domain" description="RCK C-terminal" evidence="4">
    <location>
        <begin position="264"/>
        <end position="348"/>
    </location>
</feature>
<dbReference type="SUPFAM" id="SSF116726">
    <property type="entry name" value="TrkA C-terminal domain-like"/>
    <property type="match status" value="2"/>
</dbReference>
<evidence type="ECO:0000313" key="5">
    <source>
        <dbReference type="EMBL" id="SHN49405.1"/>
    </source>
</evidence>